<accession>A0A8H5KW19</accession>
<evidence type="ECO:0008006" key="4">
    <source>
        <dbReference type="Google" id="ProtNLM"/>
    </source>
</evidence>
<evidence type="ECO:0000313" key="2">
    <source>
        <dbReference type="EMBL" id="KAF5579020.1"/>
    </source>
</evidence>
<name>A0A8H5KW19_GIBSU</name>
<evidence type="ECO:0000256" key="1">
    <source>
        <dbReference type="SAM" id="SignalP"/>
    </source>
</evidence>
<protein>
    <recommendedName>
        <fullName evidence="4">Secreted protein</fullName>
    </recommendedName>
</protein>
<dbReference type="EMBL" id="JAAOAV010000376">
    <property type="protein sequence ID" value="KAF5579020.1"/>
    <property type="molecule type" value="Genomic_DNA"/>
</dbReference>
<dbReference type="AlphaFoldDB" id="A0A8H5KW19"/>
<dbReference type="PROSITE" id="PS51257">
    <property type="entry name" value="PROKAR_LIPOPROTEIN"/>
    <property type="match status" value="1"/>
</dbReference>
<keyword evidence="1" id="KW-0732">Signal</keyword>
<dbReference type="Proteomes" id="UP000547976">
    <property type="component" value="Unassembled WGS sequence"/>
</dbReference>
<organism evidence="2 3">
    <name type="scientific">Gibberella subglutinans</name>
    <name type="common">Fusarium subglutinans</name>
    <dbReference type="NCBI Taxonomy" id="42677"/>
    <lineage>
        <taxon>Eukaryota</taxon>
        <taxon>Fungi</taxon>
        <taxon>Dikarya</taxon>
        <taxon>Ascomycota</taxon>
        <taxon>Pezizomycotina</taxon>
        <taxon>Sordariomycetes</taxon>
        <taxon>Hypocreomycetidae</taxon>
        <taxon>Hypocreales</taxon>
        <taxon>Nectriaceae</taxon>
        <taxon>Fusarium</taxon>
        <taxon>Fusarium fujikuroi species complex</taxon>
    </lineage>
</organism>
<proteinExistence type="predicted"/>
<comment type="caution">
    <text evidence="2">The sequence shown here is derived from an EMBL/GenBank/DDBJ whole genome shotgun (WGS) entry which is preliminary data.</text>
</comment>
<reference evidence="2 3" key="1">
    <citation type="submission" date="2020-05" db="EMBL/GenBank/DDBJ databases">
        <title>Identification and distribution of gene clusters putatively required for synthesis of sphingolipid metabolism inhibitors in phylogenetically diverse species of the filamentous fungus Fusarium.</title>
        <authorList>
            <person name="Kim H.-S."/>
            <person name="Busman M."/>
            <person name="Brown D.W."/>
            <person name="Divon H."/>
            <person name="Uhlig S."/>
            <person name="Proctor R.H."/>
        </authorList>
    </citation>
    <scope>NUCLEOTIDE SEQUENCE [LARGE SCALE GENOMIC DNA]</scope>
    <source>
        <strain evidence="2 3">NRRL 66333</strain>
    </source>
</reference>
<feature type="signal peptide" evidence="1">
    <location>
        <begin position="1"/>
        <end position="18"/>
    </location>
</feature>
<dbReference type="GeneID" id="59313304"/>
<dbReference type="RefSeq" id="XP_036530864.1">
    <property type="nucleotide sequence ID" value="XM_036678586.1"/>
</dbReference>
<feature type="chain" id="PRO_5034884648" description="Secreted protein" evidence="1">
    <location>
        <begin position="19"/>
        <end position="153"/>
    </location>
</feature>
<keyword evidence="3" id="KW-1185">Reference proteome</keyword>
<sequence length="153" mass="17008">MMLRFSWLFGWLTGCSLGWQSSPRVVALGGIPHFEPRWVTLDCHLVQSSVGNAVACNDFLCPCHIAVLGLDVRDGRTINDLADSHNYECWVEEVTAKVWCNVKEDINAVELKEDNGATAKVEEQRKDAEVEVGPKTCIGHARPYSRAALSYES</sequence>
<gene>
    <name evidence="2" type="ORF">FSUBG_13670</name>
</gene>
<evidence type="ECO:0000313" key="3">
    <source>
        <dbReference type="Proteomes" id="UP000547976"/>
    </source>
</evidence>